<dbReference type="Proteomes" id="UP000315200">
    <property type="component" value="Unassembled WGS sequence"/>
</dbReference>
<keyword evidence="4 6" id="KW-0732">Signal</keyword>
<evidence type="ECO:0000256" key="2">
    <source>
        <dbReference type="ARBA" id="ARBA00008814"/>
    </source>
</evidence>
<dbReference type="EMBL" id="BJLB01000001">
    <property type="protein sequence ID" value="GEA38470.1"/>
    <property type="molecule type" value="Genomic_DNA"/>
</dbReference>
<comment type="similarity">
    <text evidence="2">Belongs to the bacterial solute-binding protein 8 family.</text>
</comment>
<dbReference type="AlphaFoldDB" id="A0A1I2VYS8"/>
<evidence type="ECO:0000256" key="3">
    <source>
        <dbReference type="ARBA" id="ARBA00022448"/>
    </source>
</evidence>
<proteinExistence type="inferred from homology"/>
<dbReference type="PROSITE" id="PS51257">
    <property type="entry name" value="PROKAR_LIPOPROTEIN"/>
    <property type="match status" value="1"/>
</dbReference>
<organism evidence="8 9">
    <name type="scientific">Enterocloster clostridioformis</name>
    <dbReference type="NCBI Taxonomy" id="1531"/>
    <lineage>
        <taxon>Bacteria</taxon>
        <taxon>Bacillati</taxon>
        <taxon>Bacillota</taxon>
        <taxon>Clostridia</taxon>
        <taxon>Lachnospirales</taxon>
        <taxon>Lachnospiraceae</taxon>
        <taxon>Enterocloster</taxon>
    </lineage>
</organism>
<dbReference type="RefSeq" id="WP_238053806.1">
    <property type="nucleotide sequence ID" value="NZ_AP031445.1"/>
</dbReference>
<evidence type="ECO:0000259" key="7">
    <source>
        <dbReference type="PROSITE" id="PS50983"/>
    </source>
</evidence>
<sequence>MNKKLKITLAMLMMMTMVLLTSCTSQKAEFNSAETSQLSQAEETTETNQIVESSATQTDNEQTKVITHMKGTTEIPNNPKRLVDLSGSAEELDIIGVPYIACAQTSMFDGVTIPEHLKESFDSRGIETVGNWSGMTDINIERIVELQPDLIIMNAYSEKIYDQLCEIAPTVMLTDDYSYVQWRNRFLELGEWFDKEDVVEDWLKEYDDKAINLSTKVKEHVGNETFAVLERNSVAFGSYYIYGVSAGPGEIVFKDLNLNRTDITPADTWANVVDLESLAAVDADHIIFTSDDGTLGELEGNAVWNSLKAVKNKNVYLGRNSLQYDLAYTAAGKLVYMEKLANAIIEKHNIE</sequence>
<comment type="subcellular location">
    <subcellularLocation>
        <location evidence="1">Cell envelope</location>
    </subcellularLocation>
</comment>
<dbReference type="InterPro" id="IPR051313">
    <property type="entry name" value="Bact_iron-sidero_bind"/>
</dbReference>
<accession>A0A1I2VYS8</accession>
<dbReference type="GO" id="GO:0030288">
    <property type="term" value="C:outer membrane-bounded periplasmic space"/>
    <property type="evidence" value="ECO:0007669"/>
    <property type="project" value="TreeGrafter"/>
</dbReference>
<dbReference type="Pfam" id="PF01497">
    <property type="entry name" value="Peripla_BP_2"/>
    <property type="match status" value="1"/>
</dbReference>
<dbReference type="GO" id="GO:1901678">
    <property type="term" value="P:iron coordination entity transport"/>
    <property type="evidence" value="ECO:0007669"/>
    <property type="project" value="UniProtKB-ARBA"/>
</dbReference>
<evidence type="ECO:0000313" key="9">
    <source>
        <dbReference type="Proteomes" id="UP000315200"/>
    </source>
</evidence>
<dbReference type="PROSITE" id="PS50983">
    <property type="entry name" value="FE_B12_PBP"/>
    <property type="match status" value="1"/>
</dbReference>
<dbReference type="InterPro" id="IPR002491">
    <property type="entry name" value="ABC_transptr_periplasmic_BD"/>
</dbReference>
<protein>
    <submittedName>
        <fullName evidence="8">Ferrichrome ABC transporter substrate-binding protein</fullName>
    </submittedName>
</protein>
<dbReference type="SUPFAM" id="SSF53807">
    <property type="entry name" value="Helical backbone' metal receptor"/>
    <property type="match status" value="1"/>
</dbReference>
<reference evidence="8 9" key="1">
    <citation type="submission" date="2019-06" db="EMBL/GenBank/DDBJ databases">
        <title>Draft genome sequence of [Clostridium] clostridioforme NBRC 113352.</title>
        <authorList>
            <person name="Miura T."/>
            <person name="Furukawa M."/>
            <person name="Shimamura M."/>
            <person name="Ohyama Y."/>
            <person name="Yamazoe A."/>
            <person name="Kawasaki H."/>
        </authorList>
    </citation>
    <scope>NUCLEOTIDE SEQUENCE [LARGE SCALE GENOMIC DNA]</scope>
    <source>
        <strain evidence="8 9">NBRC 113352</strain>
    </source>
</reference>
<evidence type="ECO:0000256" key="1">
    <source>
        <dbReference type="ARBA" id="ARBA00004196"/>
    </source>
</evidence>
<name>A0A1I2VYS8_9FIRM</name>
<dbReference type="PANTHER" id="PTHR30532">
    <property type="entry name" value="IRON III DICITRATE-BINDING PERIPLASMIC PROTEIN"/>
    <property type="match status" value="1"/>
</dbReference>
<evidence type="ECO:0000313" key="8">
    <source>
        <dbReference type="EMBL" id="GEA38470.1"/>
    </source>
</evidence>
<comment type="caution">
    <text evidence="8">The sequence shown here is derived from an EMBL/GenBank/DDBJ whole genome shotgun (WGS) entry which is preliminary data.</text>
</comment>
<evidence type="ECO:0000256" key="6">
    <source>
        <dbReference type="SAM" id="SignalP"/>
    </source>
</evidence>
<keyword evidence="3" id="KW-0813">Transport</keyword>
<dbReference type="GeneID" id="97209301"/>
<dbReference type="PANTHER" id="PTHR30532:SF21">
    <property type="entry name" value="SIDEROPHORE-BINDING LIPOPROTEIN YFIY-RELATED"/>
    <property type="match status" value="1"/>
</dbReference>
<evidence type="ECO:0000256" key="4">
    <source>
        <dbReference type="ARBA" id="ARBA00022729"/>
    </source>
</evidence>
<evidence type="ECO:0000256" key="5">
    <source>
        <dbReference type="SAM" id="MobiDB-lite"/>
    </source>
</evidence>
<dbReference type="Gene3D" id="3.40.50.1980">
    <property type="entry name" value="Nitrogenase molybdenum iron protein domain"/>
    <property type="match status" value="2"/>
</dbReference>
<feature type="chain" id="PRO_5044372739" evidence="6">
    <location>
        <begin position="28"/>
        <end position="351"/>
    </location>
</feature>
<feature type="region of interest" description="Disordered" evidence="5">
    <location>
        <begin position="34"/>
        <end position="61"/>
    </location>
</feature>
<feature type="signal peptide" evidence="6">
    <location>
        <begin position="1"/>
        <end position="27"/>
    </location>
</feature>
<gene>
    <name evidence="8" type="primary">fhuD</name>
    <name evidence="8" type="ORF">Ccl03g_41830</name>
</gene>
<feature type="domain" description="Fe/B12 periplasmic-binding" evidence="7">
    <location>
        <begin position="80"/>
        <end position="348"/>
    </location>
</feature>